<protein>
    <submittedName>
        <fullName evidence="1">Uncharacterized protein</fullName>
    </submittedName>
</protein>
<gene>
    <name evidence="1" type="ORF">FXF68_25625</name>
</gene>
<dbReference type="RefSeq" id="WP_148763440.1">
    <property type="nucleotide sequence ID" value="NZ_VSRQ01000005.1"/>
</dbReference>
<evidence type="ECO:0000313" key="2">
    <source>
        <dbReference type="Proteomes" id="UP000323505"/>
    </source>
</evidence>
<accession>A0A5D3FGT2</accession>
<keyword evidence="2" id="KW-1185">Reference proteome</keyword>
<name>A0A5D3FGT2_9ACTN</name>
<reference evidence="1 2" key="1">
    <citation type="submission" date="2019-08" db="EMBL/GenBank/DDBJ databases">
        <title>Actinomadura sp. nov. CYP1-5 isolated from mountain soil.</title>
        <authorList>
            <person name="Songsumanus A."/>
            <person name="Kuncharoen N."/>
            <person name="Kudo T."/>
            <person name="Yuki M."/>
            <person name="Igarashi Y."/>
            <person name="Tanasupawat S."/>
        </authorList>
    </citation>
    <scope>NUCLEOTIDE SEQUENCE [LARGE SCALE GENOMIC DNA]</scope>
    <source>
        <strain evidence="1 2">CYP1-5</strain>
    </source>
</reference>
<comment type="caution">
    <text evidence="1">The sequence shown here is derived from an EMBL/GenBank/DDBJ whole genome shotgun (WGS) entry which is preliminary data.</text>
</comment>
<dbReference type="EMBL" id="VSRQ01000005">
    <property type="protein sequence ID" value="TYK47182.1"/>
    <property type="molecule type" value="Genomic_DNA"/>
</dbReference>
<dbReference type="AlphaFoldDB" id="A0A5D3FGT2"/>
<dbReference type="Proteomes" id="UP000323505">
    <property type="component" value="Unassembled WGS sequence"/>
</dbReference>
<sequence>MADATLAPPALDAPGGPAHQIHAAVRAIEQRHPYTAEDDALATLLAGLAARHRHIPATPALVAMCTCGDEWLCPDLSAAMTLSAAILEGDERDGLAEQARRVWMAAAELHQFNSPEGEHLDGCPGCRIDAALDTTRPDPRARALDLLAARYPEAFEDLLQVEQARAAKAGEATRDA</sequence>
<evidence type="ECO:0000313" key="1">
    <source>
        <dbReference type="EMBL" id="TYK47182.1"/>
    </source>
</evidence>
<organism evidence="1 2">
    <name type="scientific">Actinomadura decatromicini</name>
    <dbReference type="NCBI Taxonomy" id="2604572"/>
    <lineage>
        <taxon>Bacteria</taxon>
        <taxon>Bacillati</taxon>
        <taxon>Actinomycetota</taxon>
        <taxon>Actinomycetes</taxon>
        <taxon>Streptosporangiales</taxon>
        <taxon>Thermomonosporaceae</taxon>
        <taxon>Actinomadura</taxon>
    </lineage>
</organism>
<proteinExistence type="predicted"/>